<accession>A0A839Q1A7</accession>
<dbReference type="EMBL" id="JACHVU010000001">
    <property type="protein sequence ID" value="MBB2989213.1"/>
    <property type="molecule type" value="Genomic_DNA"/>
</dbReference>
<dbReference type="AlphaFoldDB" id="A0A839Q1A7"/>
<keyword evidence="2" id="KW-1185">Reference proteome</keyword>
<proteinExistence type="predicted"/>
<reference evidence="1 2" key="1">
    <citation type="submission" date="2020-08" db="EMBL/GenBank/DDBJ databases">
        <title>The Agave Microbiome: Exploring the role of microbial communities in plant adaptations to desert environments.</title>
        <authorList>
            <person name="Partida-Martinez L.P."/>
        </authorList>
    </citation>
    <scope>NUCLEOTIDE SEQUENCE [LARGE SCALE GENOMIC DNA]</scope>
    <source>
        <strain evidence="1 2">AT2.18</strain>
    </source>
</reference>
<protein>
    <submittedName>
        <fullName evidence="1">Cytoskeletal protein RodZ</fullName>
    </submittedName>
</protein>
<evidence type="ECO:0000313" key="2">
    <source>
        <dbReference type="Proteomes" id="UP000550501"/>
    </source>
</evidence>
<comment type="caution">
    <text evidence="1">The sequence shown here is derived from an EMBL/GenBank/DDBJ whole genome shotgun (WGS) entry which is preliminary data.</text>
</comment>
<sequence>MGAAGVTGWVVMTNILEAPPAPVAQQSSVSVAQAAPAVQSVPAGQTAAGQTSVGPQAAAAPQQIQRVGQVTAASPTSLTTTTAAGVSTTFRITPSTTHIGQPTALQQNVVVMGVIRDGVPVATAIADRQMVGPDGPPMDYQLPV</sequence>
<gene>
    <name evidence="1" type="ORF">FHR72_000670</name>
</gene>
<name>A0A839Q1A7_MYCIR</name>
<evidence type="ECO:0000313" key="1">
    <source>
        <dbReference type="EMBL" id="MBB2989213.1"/>
    </source>
</evidence>
<organism evidence="1 2">
    <name type="scientific">Mycolicibacterium iranicum</name>
    <name type="common">Mycobacterium iranicum</name>
    <dbReference type="NCBI Taxonomy" id="912594"/>
    <lineage>
        <taxon>Bacteria</taxon>
        <taxon>Bacillati</taxon>
        <taxon>Actinomycetota</taxon>
        <taxon>Actinomycetes</taxon>
        <taxon>Mycobacteriales</taxon>
        <taxon>Mycobacteriaceae</taxon>
        <taxon>Mycolicibacterium</taxon>
    </lineage>
</organism>
<dbReference type="RefSeq" id="WP_183466457.1">
    <property type="nucleotide sequence ID" value="NZ_JACHVU010000001.1"/>
</dbReference>
<dbReference type="Proteomes" id="UP000550501">
    <property type="component" value="Unassembled WGS sequence"/>
</dbReference>